<feature type="binding site" evidence="1">
    <location>
        <begin position="3"/>
        <end position="10"/>
    </location>
    <ligand>
        <name>ATP</name>
        <dbReference type="ChEBI" id="CHEBI:30616"/>
    </ligand>
</feature>
<keyword evidence="1" id="KW-0547">Nucleotide-binding</keyword>
<dbReference type="PANTHER" id="PTHR30605">
    <property type="entry name" value="ANHYDRO-N-ACETYLMURAMIC ACID KINASE"/>
    <property type="match status" value="1"/>
</dbReference>
<keyword evidence="1 2" id="KW-0418">Kinase</keyword>
<dbReference type="InterPro" id="IPR005338">
    <property type="entry name" value="Anhydro_N_Ac-Mur_kinase"/>
</dbReference>
<dbReference type="AlphaFoldDB" id="A0A845UIE8"/>
<keyword evidence="1" id="KW-0808">Transferase</keyword>
<dbReference type="GO" id="GO:0009254">
    <property type="term" value="P:peptidoglycan turnover"/>
    <property type="evidence" value="ECO:0007669"/>
    <property type="project" value="UniProtKB-UniRule"/>
</dbReference>
<gene>
    <name evidence="1" type="primary">anmK</name>
    <name evidence="2" type="ORF">GL267_02110</name>
</gene>
<accession>A0A845UIE8</accession>
<sequence>MSGSSADGVDAAVLDLRVAGCAGYRGVLSKPFDPDLRAEVLAANGPLSVDAMAQLDRRLGACYAEVAQEAIVRLGPVDFIALHGQTIRHQPRAVPGFTLQIGAAADVAVATGLTVVHDFRRADVAAGGEGAPLVPPFHQYCFQEAQPRLLLNLGGMANVTWLPGSEEDRPVLAFDCGPGNVLLDAAMQLCSGGRHSCDEGGRRAAAGRCDMPRLTEWLSSLPFFQQPPPKSTGRETFGAPLVAQWWSSWQGSVEDFLASLTALTAASVAQAITSWTPGAAEMLVFGGGAENPALMRALQDFLPATRILHGGRHSGIPSQALEAIAFAWLGGQCLQGRRLPITGITGARRGVTLGNILPGDNWPALLSQLLTTPVEKSSCHDIPVV</sequence>
<dbReference type="Pfam" id="PF03702">
    <property type="entry name" value="AnmK"/>
    <property type="match status" value="1"/>
</dbReference>
<dbReference type="EC" id="2.7.1.170" evidence="1"/>
<protein>
    <recommendedName>
        <fullName evidence="1">Anhydro-N-acetylmuramic acid kinase</fullName>
        <ecNumber evidence="1">2.7.1.170</ecNumber>
    </recommendedName>
    <alternativeName>
        <fullName evidence="1">AnhMurNAc kinase</fullName>
    </alternativeName>
</protein>
<dbReference type="RefSeq" id="WP_163096060.1">
    <property type="nucleotide sequence ID" value="NZ_CP127523.1"/>
</dbReference>
<comment type="catalytic activity">
    <reaction evidence="1">
        <text>1,6-anhydro-N-acetyl-beta-muramate + ATP + H2O = N-acetyl-D-muramate 6-phosphate + ADP + H(+)</text>
        <dbReference type="Rhea" id="RHEA:24952"/>
        <dbReference type="ChEBI" id="CHEBI:15377"/>
        <dbReference type="ChEBI" id="CHEBI:15378"/>
        <dbReference type="ChEBI" id="CHEBI:30616"/>
        <dbReference type="ChEBI" id="CHEBI:58690"/>
        <dbReference type="ChEBI" id="CHEBI:58722"/>
        <dbReference type="ChEBI" id="CHEBI:456216"/>
        <dbReference type="EC" id="2.7.1.170"/>
    </reaction>
</comment>
<dbReference type="InterPro" id="IPR043129">
    <property type="entry name" value="ATPase_NBD"/>
</dbReference>
<dbReference type="UniPathway" id="UPA00544"/>
<dbReference type="GO" id="GO:0016773">
    <property type="term" value="F:phosphotransferase activity, alcohol group as acceptor"/>
    <property type="evidence" value="ECO:0007669"/>
    <property type="project" value="UniProtKB-UniRule"/>
</dbReference>
<proteinExistence type="inferred from homology"/>
<dbReference type="GO" id="GO:0097175">
    <property type="term" value="P:1,6-anhydro-N-acetyl-beta-muramic acid catabolic process"/>
    <property type="evidence" value="ECO:0007669"/>
    <property type="project" value="UniProtKB-UniRule"/>
</dbReference>
<dbReference type="EMBL" id="WNJL01000011">
    <property type="protein sequence ID" value="NDU41478.1"/>
    <property type="molecule type" value="Genomic_DNA"/>
</dbReference>
<comment type="similarity">
    <text evidence="1">Belongs to the anhydro-N-acetylmuramic acid kinase family.</text>
</comment>
<dbReference type="UniPathway" id="UPA00343"/>
<dbReference type="SUPFAM" id="SSF53067">
    <property type="entry name" value="Actin-like ATPase domain"/>
    <property type="match status" value="1"/>
</dbReference>
<keyword evidence="1" id="KW-0119">Carbohydrate metabolism</keyword>
<dbReference type="HAMAP" id="MF_01270">
    <property type="entry name" value="AnhMurNAc_kinase"/>
    <property type="match status" value="1"/>
</dbReference>
<dbReference type="GO" id="GO:0016301">
    <property type="term" value="F:kinase activity"/>
    <property type="evidence" value="ECO:0007669"/>
    <property type="project" value="UniProtKB-KW"/>
</dbReference>
<evidence type="ECO:0000313" key="2">
    <source>
        <dbReference type="EMBL" id="NDU41478.1"/>
    </source>
</evidence>
<evidence type="ECO:0000256" key="1">
    <source>
        <dbReference type="HAMAP-Rule" id="MF_01270"/>
    </source>
</evidence>
<organism evidence="2">
    <name type="scientific">Acidithiobacillus ferrianus</name>
    <dbReference type="NCBI Taxonomy" id="2678518"/>
    <lineage>
        <taxon>Bacteria</taxon>
        <taxon>Pseudomonadati</taxon>
        <taxon>Pseudomonadota</taxon>
        <taxon>Acidithiobacillia</taxon>
        <taxon>Acidithiobacillales</taxon>
        <taxon>Acidithiobacillaceae</taxon>
        <taxon>Acidithiobacillus</taxon>
    </lineage>
</organism>
<name>A0A845UIE8_9PROT</name>
<dbReference type="Gene3D" id="3.30.420.40">
    <property type="match status" value="2"/>
</dbReference>
<keyword evidence="1" id="KW-0067">ATP-binding</keyword>
<dbReference type="GO" id="GO:0005524">
    <property type="term" value="F:ATP binding"/>
    <property type="evidence" value="ECO:0007669"/>
    <property type="project" value="UniProtKB-UniRule"/>
</dbReference>
<dbReference type="GO" id="GO:0006040">
    <property type="term" value="P:amino sugar metabolic process"/>
    <property type="evidence" value="ECO:0007669"/>
    <property type="project" value="InterPro"/>
</dbReference>
<reference evidence="2" key="1">
    <citation type="submission" date="2019-11" db="EMBL/GenBank/DDBJ databases">
        <title>Acidithiobacillus ferrianus sp. nov.: a facultatively anaerobic and extremely acidophilic chemolithoautotroph.</title>
        <authorList>
            <person name="Norris P.R."/>
            <person name="Falagan C."/>
            <person name="Moya-Beltran A."/>
            <person name="Castro M."/>
            <person name="Quatrini R."/>
            <person name="Johnson D.B."/>
        </authorList>
    </citation>
    <scope>NUCLEOTIDE SEQUENCE [LARGE SCALE GENOMIC DNA]</scope>
    <source>
        <strain evidence="2">MG</strain>
    </source>
</reference>
<comment type="function">
    <text evidence="1">Catalyzes the specific phosphorylation of 1,6-anhydro-N-acetylmuramic acid (anhMurNAc) with the simultaneous cleavage of the 1,6-anhydro ring, generating MurNAc-6-P. Is required for the utilization of anhMurNAc either imported from the medium or derived from its own cell wall murein, and thus plays a role in cell wall recycling.</text>
</comment>
<comment type="caution">
    <text evidence="2">The sequence shown here is derived from an EMBL/GenBank/DDBJ whole genome shotgun (WGS) entry which is preliminary data.</text>
</comment>
<comment type="pathway">
    <text evidence="1">Cell wall biogenesis; peptidoglycan recycling.</text>
</comment>
<comment type="pathway">
    <text evidence="1">Amino-sugar metabolism; 1,6-anhydro-N-acetylmuramate degradation.</text>
</comment>
<dbReference type="PANTHER" id="PTHR30605:SF0">
    <property type="entry name" value="ANHYDRO-N-ACETYLMURAMIC ACID KINASE"/>
    <property type="match status" value="1"/>
</dbReference>